<feature type="compositionally biased region" description="Basic and acidic residues" evidence="10">
    <location>
        <begin position="55"/>
        <end position="64"/>
    </location>
</feature>
<evidence type="ECO:0000313" key="12">
    <source>
        <dbReference type="Proteomes" id="UP000306585"/>
    </source>
</evidence>
<evidence type="ECO:0000256" key="7">
    <source>
        <dbReference type="ARBA" id="ARBA00023010"/>
    </source>
</evidence>
<dbReference type="PANTHER" id="PTHR42982:SF1">
    <property type="entry name" value="SEC-INDEPENDENT PROTEIN TRANSLOCASE PROTEIN TATA"/>
    <property type="match status" value="1"/>
</dbReference>
<dbReference type="Gene3D" id="1.20.5.3310">
    <property type="match status" value="1"/>
</dbReference>
<keyword evidence="4 9" id="KW-0812">Transmembrane</keyword>
<dbReference type="EMBL" id="VBRY01000005">
    <property type="protein sequence ID" value="TLS67592.1"/>
    <property type="molecule type" value="Genomic_DNA"/>
</dbReference>
<dbReference type="HAMAP" id="MF_00236">
    <property type="entry name" value="TatA_E"/>
    <property type="match status" value="1"/>
</dbReference>
<dbReference type="NCBIfam" id="TIGR01411">
    <property type="entry name" value="tatAE"/>
    <property type="match status" value="1"/>
</dbReference>
<dbReference type="Proteomes" id="UP000306585">
    <property type="component" value="Unassembled WGS sequence"/>
</dbReference>
<comment type="subunit">
    <text evidence="9">The Tat system comprises two distinct complexes: a TatABC complex, containing multiple copies of TatA, TatB and TatC subunits, and a separate TatA complex, containing only TatA subunits. Substrates initially bind to the TatABC complex, which probably triggers association of the separate TatA complex to form the active translocon.</text>
</comment>
<evidence type="ECO:0000256" key="10">
    <source>
        <dbReference type="SAM" id="MobiDB-lite"/>
    </source>
</evidence>
<protein>
    <recommendedName>
        <fullName evidence="9">Sec-independent protein translocase protein TatA</fullName>
    </recommendedName>
</protein>
<reference evidence="11 12" key="1">
    <citation type="journal article" date="2019" name="Appl. Environ. Microbiol.">
        <title>Environmental Evidence and Genomic Insight of Iron-oxidizing Bacteria Preference Towards More Corrosion Resistant Stainless Steel at Higher Salinities.</title>
        <authorList>
            <person name="Garrison C.E."/>
            <person name="Price K.A."/>
            <person name="Field E.K."/>
        </authorList>
    </citation>
    <scope>NUCLEOTIDE SEQUENCE [LARGE SCALE GENOMIC DNA]</scope>
    <source>
        <strain evidence="11 12">P3</strain>
    </source>
</reference>
<keyword evidence="8 9" id="KW-0472">Membrane</keyword>
<keyword evidence="12" id="KW-1185">Reference proteome</keyword>
<feature type="region of interest" description="Disordered" evidence="10">
    <location>
        <begin position="42"/>
        <end position="64"/>
    </location>
</feature>
<evidence type="ECO:0000256" key="8">
    <source>
        <dbReference type="ARBA" id="ARBA00023136"/>
    </source>
</evidence>
<evidence type="ECO:0000313" key="11">
    <source>
        <dbReference type="EMBL" id="TLS67592.1"/>
    </source>
</evidence>
<dbReference type="OrthoDB" id="9813726at2"/>
<dbReference type="Pfam" id="PF02416">
    <property type="entry name" value="TatA_B_E"/>
    <property type="match status" value="1"/>
</dbReference>
<dbReference type="RefSeq" id="WP_138239025.1">
    <property type="nucleotide sequence ID" value="NZ_VBRY01000005.1"/>
</dbReference>
<evidence type="ECO:0000256" key="6">
    <source>
        <dbReference type="ARBA" id="ARBA00022989"/>
    </source>
</evidence>
<keyword evidence="6 9" id="KW-1133">Transmembrane helix</keyword>
<dbReference type="GO" id="GO:0008320">
    <property type="term" value="F:protein transmembrane transporter activity"/>
    <property type="evidence" value="ECO:0007669"/>
    <property type="project" value="UniProtKB-UniRule"/>
</dbReference>
<sequence length="64" mass="6659">MFGLGTTELLLILLIVVLLFGAGKLPQLGAGLAKGIKNFRKTMSDDEPAGNATKGTDDIAAKKD</sequence>
<evidence type="ECO:0000256" key="4">
    <source>
        <dbReference type="ARBA" id="ARBA00022692"/>
    </source>
</evidence>
<evidence type="ECO:0000256" key="9">
    <source>
        <dbReference type="HAMAP-Rule" id="MF_00236"/>
    </source>
</evidence>
<dbReference type="PANTHER" id="PTHR42982">
    <property type="entry name" value="SEC-INDEPENDENT PROTEIN TRANSLOCASE PROTEIN TATA"/>
    <property type="match status" value="1"/>
</dbReference>
<keyword evidence="5 9" id="KW-0653">Protein transport</keyword>
<name>A0A5R9GU52_9PROT</name>
<accession>A0A5R9GU52</accession>
<keyword evidence="7 9" id="KW-0811">Translocation</keyword>
<evidence type="ECO:0000256" key="2">
    <source>
        <dbReference type="ARBA" id="ARBA00022448"/>
    </source>
</evidence>
<comment type="caution">
    <text evidence="11">The sequence shown here is derived from an EMBL/GenBank/DDBJ whole genome shotgun (WGS) entry which is preliminary data.</text>
</comment>
<dbReference type="InterPro" id="IPR003369">
    <property type="entry name" value="TatA/B/E"/>
</dbReference>
<keyword evidence="3 9" id="KW-1003">Cell membrane</keyword>
<dbReference type="GO" id="GO:0033281">
    <property type="term" value="C:TAT protein transport complex"/>
    <property type="evidence" value="ECO:0007669"/>
    <property type="project" value="UniProtKB-UniRule"/>
</dbReference>
<comment type="function">
    <text evidence="9">Part of the twin-arginine translocation (Tat) system that transports large folded proteins containing a characteristic twin-arginine motif in their signal peptide across membranes. TatA could form the protein-conducting channel of the Tat system.</text>
</comment>
<gene>
    <name evidence="9 11" type="primary">tatA</name>
    <name evidence="11" type="ORF">FEF65_06675</name>
</gene>
<comment type="subcellular location">
    <subcellularLocation>
        <location evidence="1 9">Cell membrane</location>
        <topology evidence="1 9">Single-pass membrane protein</topology>
    </subcellularLocation>
</comment>
<evidence type="ECO:0000256" key="3">
    <source>
        <dbReference type="ARBA" id="ARBA00022475"/>
    </source>
</evidence>
<keyword evidence="2 9" id="KW-0813">Transport</keyword>
<evidence type="ECO:0000256" key="5">
    <source>
        <dbReference type="ARBA" id="ARBA00022927"/>
    </source>
</evidence>
<proteinExistence type="inferred from homology"/>
<evidence type="ECO:0000256" key="1">
    <source>
        <dbReference type="ARBA" id="ARBA00004162"/>
    </source>
</evidence>
<organism evidence="11 12">
    <name type="scientific">Mariprofundus erugo</name>
    <dbReference type="NCBI Taxonomy" id="2528639"/>
    <lineage>
        <taxon>Bacteria</taxon>
        <taxon>Pseudomonadati</taxon>
        <taxon>Pseudomonadota</taxon>
        <taxon>Candidatius Mariprofundia</taxon>
        <taxon>Mariprofundales</taxon>
        <taxon>Mariprofundaceae</taxon>
        <taxon>Mariprofundus</taxon>
    </lineage>
</organism>
<comment type="similarity">
    <text evidence="9">Belongs to the TatA/E family.</text>
</comment>
<dbReference type="AlphaFoldDB" id="A0A5R9GU52"/>
<dbReference type="GO" id="GO:0043953">
    <property type="term" value="P:protein transport by the Tat complex"/>
    <property type="evidence" value="ECO:0007669"/>
    <property type="project" value="UniProtKB-UniRule"/>
</dbReference>
<dbReference type="InterPro" id="IPR006312">
    <property type="entry name" value="TatA/E"/>
</dbReference>